<keyword evidence="9 13" id="KW-0779">Telomere</keyword>
<evidence type="ECO:0000256" key="2">
    <source>
        <dbReference type="ARBA" id="ARBA00012493"/>
    </source>
</evidence>
<dbReference type="Gene3D" id="1.10.357.90">
    <property type="match status" value="1"/>
</dbReference>
<gene>
    <name evidence="16" type="ORF">B0A50_05113</name>
</gene>
<dbReference type="GO" id="GO:0046872">
    <property type="term" value="F:metal ion binding"/>
    <property type="evidence" value="ECO:0007669"/>
    <property type="project" value="UniProtKB-KW"/>
</dbReference>
<evidence type="ECO:0000256" key="5">
    <source>
        <dbReference type="ARBA" id="ARBA00022679"/>
    </source>
</evidence>
<dbReference type="Proteomes" id="UP000308549">
    <property type="component" value="Unassembled WGS sequence"/>
</dbReference>
<keyword evidence="6 13" id="KW-0548">Nucleotidyltransferase</keyword>
<dbReference type="GO" id="GO:0003720">
    <property type="term" value="F:telomerase activity"/>
    <property type="evidence" value="ECO:0007669"/>
    <property type="project" value="InterPro"/>
</dbReference>
<comment type="caution">
    <text evidence="16">The sequence shown here is derived from an EMBL/GenBank/DDBJ whole genome shotgun (WGS) entry which is preliminary data.</text>
</comment>
<dbReference type="GO" id="GO:0007004">
    <property type="term" value="P:telomere maintenance via telomerase"/>
    <property type="evidence" value="ECO:0007669"/>
    <property type="project" value="TreeGrafter"/>
</dbReference>
<dbReference type="GO" id="GO:0070034">
    <property type="term" value="F:telomerase RNA binding"/>
    <property type="evidence" value="ECO:0007669"/>
    <property type="project" value="TreeGrafter"/>
</dbReference>
<evidence type="ECO:0000256" key="8">
    <source>
        <dbReference type="ARBA" id="ARBA00022842"/>
    </source>
</evidence>
<proteinExistence type="inferred from homology"/>
<feature type="region of interest" description="Disordered" evidence="14">
    <location>
        <begin position="1"/>
        <end position="21"/>
    </location>
</feature>
<dbReference type="SUPFAM" id="SSF56672">
    <property type="entry name" value="DNA/RNA polymerases"/>
    <property type="match status" value="1"/>
</dbReference>
<evidence type="ECO:0000256" key="10">
    <source>
        <dbReference type="ARBA" id="ARBA00022918"/>
    </source>
</evidence>
<comment type="function">
    <text evidence="13">Telomerase is a ribonucleoprotein enzyme essential for the replication of chromosome termini in most eukaryotes. It elongates telomeres. It is a reverse transcriptase that adds simple sequence repeats to chromosome ends by copying a template sequence within the RNA component of the enzyme.</text>
</comment>
<dbReference type="InterPro" id="IPR021891">
    <property type="entry name" value="Telomerase_RBD"/>
</dbReference>
<evidence type="ECO:0000256" key="7">
    <source>
        <dbReference type="ARBA" id="ARBA00022723"/>
    </source>
</evidence>
<dbReference type="Gene3D" id="1.10.132.70">
    <property type="match status" value="1"/>
</dbReference>
<dbReference type="Gene3D" id="3.30.70.2630">
    <property type="match status" value="1"/>
</dbReference>
<sequence length="970" mass="109897">MKRKRKHGAEQPSKRPKRDLDMGAMAATLPLLRQYYPQVLTLRQHLASEGSKTSRKRRRKILQHGLSIGKEASQRHVDEGLRRLLDTTLVGAFDRVNAVSLESIDKDISVFTQQVNDSTTTISPTQGALRQTEIVDFVVWQLFRRDPSSWRPAHMLCHGYQRTANHGAELAMVSGIPGIFTNCQNPHVEALRKAPWTQLPSLLGPGAERILSELLLDCGIFLPVPDSNNLSQLSGTPMCELKPVSHLSTKRNSRPEGEAKAVKLGTSMCRGLSDIRFVRHRMFPPDSGYSEEGSTRYASSAAEVSAFCRAVIARVFPKEIWGSGEGQAANHRTTFQHVDRFVRLRRYESMTMHEVLQPMRIRDVSWLAPPSIQPDLKLSQTDFAKRTELLAEVLYYLFDSFLIPLIRATFHVTESNVHRNQLFYFRHDVWKAMSEPALVHLKDNMFEEWSAKSVRKNMAKRVLGVSQVRLLPKEQGMRPIINLRRRAQKLQYGQIVLARSINSILTPAFSVLNYEKDANPQRIGSALFSVADMFPRLQMFRDSLCQQGLGSVPLYFAKVDVQACFDTIPQKRLMALAERIIRADKYHVSRFARAKLVGGHNEDTPGFGARPSWKFSTKATTQRRPKQPTEAALEALDGRTRSIYVDGIVQRPESREVVLGLLKEHVEMNVIKMGNRFYRQKQGIPQGSIVSSLLCSYIYAELEQEVLGFLSGGHSLLLRLIDDFLVISTRKDIAERFMHIMHHGIPSFGVTVKAQKSLANFDVQINDEPISRSSASTAFPYCGNAIDTVTLNISKDLQRRRKSTIADSVTVEYSKLPGQTFYRKTLNGLKLQMHAMLLSTAYNHLHTVLGNLYHGFVEVAQKAYHYSRSLPADKQPGDQLVIRTIDDLIKLACVLMKRRKRTSKDLLPYDCAITNAQARWLACVAFRAVFSRRQTKHTAMLGWVSEQLRLPALRAQRKLLEPISSAYQMV</sequence>
<evidence type="ECO:0000256" key="12">
    <source>
        <dbReference type="ARBA" id="ARBA00048173"/>
    </source>
</evidence>
<dbReference type="OrthoDB" id="289721at2759"/>
<name>A0A4U0TVN3_9PEZI</name>
<feature type="domain" description="Reverse transcriptase" evidence="15">
    <location>
        <begin position="452"/>
        <end position="786"/>
    </location>
</feature>
<reference evidence="16 17" key="1">
    <citation type="submission" date="2017-03" db="EMBL/GenBank/DDBJ databases">
        <title>Genomes of endolithic fungi from Antarctica.</title>
        <authorList>
            <person name="Coleine C."/>
            <person name="Masonjones S."/>
            <person name="Stajich J.E."/>
        </authorList>
    </citation>
    <scope>NUCLEOTIDE SEQUENCE [LARGE SCALE GENOMIC DNA]</scope>
    <source>
        <strain evidence="16 17">CCFEE 6315</strain>
    </source>
</reference>
<evidence type="ECO:0000256" key="6">
    <source>
        <dbReference type="ARBA" id="ARBA00022695"/>
    </source>
</evidence>
<keyword evidence="17" id="KW-1185">Reference proteome</keyword>
<dbReference type="InterPro" id="IPR003545">
    <property type="entry name" value="Telomerase_RT"/>
</dbReference>
<keyword evidence="5 13" id="KW-0808">Transferase</keyword>
<dbReference type="InterPro" id="IPR049139">
    <property type="entry name" value="TERT_C"/>
</dbReference>
<evidence type="ECO:0000313" key="16">
    <source>
        <dbReference type="EMBL" id="TKA26334.1"/>
    </source>
</evidence>
<dbReference type="PANTHER" id="PTHR12066">
    <property type="entry name" value="TELOMERASE REVERSE TRANSCRIPTASE"/>
    <property type="match status" value="1"/>
</dbReference>
<dbReference type="GO" id="GO:0000333">
    <property type="term" value="C:telomerase catalytic core complex"/>
    <property type="evidence" value="ECO:0007669"/>
    <property type="project" value="TreeGrafter"/>
</dbReference>
<dbReference type="Pfam" id="PF12009">
    <property type="entry name" value="Telomerase_RBD"/>
    <property type="match status" value="1"/>
</dbReference>
<comment type="similarity">
    <text evidence="1 13">Belongs to the reverse transcriptase family. Telomerase subfamily.</text>
</comment>
<dbReference type="GO" id="GO:0000781">
    <property type="term" value="C:chromosome, telomeric region"/>
    <property type="evidence" value="ECO:0007669"/>
    <property type="project" value="UniProtKB-SubCell"/>
</dbReference>
<evidence type="ECO:0000256" key="1">
    <source>
        <dbReference type="ARBA" id="ARBA00008001"/>
    </source>
</evidence>
<dbReference type="SMART" id="SM00975">
    <property type="entry name" value="Telomerase_RBD"/>
    <property type="match status" value="1"/>
</dbReference>
<evidence type="ECO:0000313" key="17">
    <source>
        <dbReference type="Proteomes" id="UP000308549"/>
    </source>
</evidence>
<keyword evidence="7 13" id="KW-0479">Metal-binding</keyword>
<dbReference type="PANTHER" id="PTHR12066:SF0">
    <property type="entry name" value="TELOMERASE REVERSE TRANSCRIPTASE"/>
    <property type="match status" value="1"/>
</dbReference>
<dbReference type="PRINTS" id="PR01365">
    <property type="entry name" value="TELOMERASERT"/>
</dbReference>
<comment type="subcellular location">
    <subcellularLocation>
        <location evidence="13">Nucleus</location>
    </subcellularLocation>
    <subcellularLocation>
        <location evidence="13">Chromosome</location>
        <location evidence="13">Telomere</location>
    </subcellularLocation>
</comment>
<evidence type="ECO:0000259" key="15">
    <source>
        <dbReference type="PROSITE" id="PS50878"/>
    </source>
</evidence>
<organism evidence="16 17">
    <name type="scientific">Salinomyces thailandicus</name>
    <dbReference type="NCBI Taxonomy" id="706561"/>
    <lineage>
        <taxon>Eukaryota</taxon>
        <taxon>Fungi</taxon>
        <taxon>Dikarya</taxon>
        <taxon>Ascomycota</taxon>
        <taxon>Pezizomycotina</taxon>
        <taxon>Dothideomycetes</taxon>
        <taxon>Dothideomycetidae</taxon>
        <taxon>Mycosphaerellales</taxon>
        <taxon>Teratosphaeriaceae</taxon>
        <taxon>Salinomyces</taxon>
    </lineage>
</organism>
<dbReference type="InterPro" id="IPR043502">
    <property type="entry name" value="DNA/RNA_pol_sf"/>
</dbReference>
<dbReference type="Pfam" id="PF21399">
    <property type="entry name" value="TERT_C"/>
    <property type="match status" value="1"/>
</dbReference>
<keyword evidence="8 13" id="KW-0460">Magnesium</keyword>
<dbReference type="InterPro" id="IPR000477">
    <property type="entry name" value="RT_dom"/>
</dbReference>
<dbReference type="EC" id="2.7.7.49" evidence="2 13"/>
<evidence type="ECO:0000256" key="13">
    <source>
        <dbReference type="RuleBase" id="RU365061"/>
    </source>
</evidence>
<keyword evidence="11 13" id="KW-0539">Nucleus</keyword>
<feature type="compositionally biased region" description="Basic and acidic residues" evidence="14">
    <location>
        <begin position="8"/>
        <end position="21"/>
    </location>
</feature>
<evidence type="ECO:0000256" key="14">
    <source>
        <dbReference type="SAM" id="MobiDB-lite"/>
    </source>
</evidence>
<dbReference type="PROSITE" id="PS50878">
    <property type="entry name" value="RT_POL"/>
    <property type="match status" value="1"/>
</dbReference>
<evidence type="ECO:0000256" key="11">
    <source>
        <dbReference type="ARBA" id="ARBA00023242"/>
    </source>
</evidence>
<dbReference type="EMBL" id="NAJL01000029">
    <property type="protein sequence ID" value="TKA26334.1"/>
    <property type="molecule type" value="Genomic_DNA"/>
</dbReference>
<evidence type="ECO:0000256" key="4">
    <source>
        <dbReference type="ARBA" id="ARBA00022454"/>
    </source>
</evidence>
<protein>
    <recommendedName>
        <fullName evidence="3 13">Telomerase reverse transcriptase</fullName>
        <ecNumber evidence="2 13">2.7.7.49</ecNumber>
    </recommendedName>
    <alternativeName>
        <fullName evidence="13">Telomerase catalytic subunit</fullName>
    </alternativeName>
</protein>
<keyword evidence="4 13" id="KW-0158">Chromosome</keyword>
<keyword evidence="10 13" id="KW-0695">RNA-directed DNA polymerase</keyword>
<dbReference type="GO" id="GO:0042162">
    <property type="term" value="F:telomeric DNA binding"/>
    <property type="evidence" value="ECO:0007669"/>
    <property type="project" value="TreeGrafter"/>
</dbReference>
<comment type="catalytic activity">
    <reaction evidence="12 13">
        <text>DNA(n) + a 2'-deoxyribonucleoside 5'-triphosphate = DNA(n+1) + diphosphate</text>
        <dbReference type="Rhea" id="RHEA:22508"/>
        <dbReference type="Rhea" id="RHEA-COMP:17339"/>
        <dbReference type="Rhea" id="RHEA-COMP:17340"/>
        <dbReference type="ChEBI" id="CHEBI:33019"/>
        <dbReference type="ChEBI" id="CHEBI:61560"/>
        <dbReference type="ChEBI" id="CHEBI:173112"/>
        <dbReference type="EC" id="2.7.7.49"/>
    </reaction>
</comment>
<evidence type="ECO:0000256" key="3">
    <source>
        <dbReference type="ARBA" id="ARBA00016182"/>
    </source>
</evidence>
<accession>A0A4U0TVN3</accession>
<evidence type="ECO:0000256" key="9">
    <source>
        <dbReference type="ARBA" id="ARBA00022895"/>
    </source>
</evidence>
<dbReference type="CDD" id="cd01648">
    <property type="entry name" value="TERT"/>
    <property type="match status" value="1"/>
</dbReference>
<dbReference type="AlphaFoldDB" id="A0A4U0TVN3"/>